<dbReference type="Gene3D" id="2.60.40.1630">
    <property type="entry name" value="bacillus anthracis domain"/>
    <property type="match status" value="1"/>
</dbReference>
<evidence type="ECO:0000259" key="2">
    <source>
        <dbReference type="Pfam" id="PF13786"/>
    </source>
</evidence>
<dbReference type="Gene3D" id="2.60.40.1640">
    <property type="entry name" value="Conserved domain protein"/>
    <property type="match status" value="1"/>
</dbReference>
<feature type="domain" description="DUF5643" evidence="3">
    <location>
        <begin position="221"/>
        <end position="327"/>
    </location>
</feature>
<dbReference type="InterPro" id="IPR025436">
    <property type="entry name" value="DUF4179"/>
</dbReference>
<dbReference type="InterPro" id="IPR040680">
    <property type="entry name" value="DUF5643"/>
</dbReference>
<dbReference type="KEGG" id="pdh:B9T62_30545"/>
<reference evidence="4 5" key="1">
    <citation type="submission" date="2017-06" db="EMBL/GenBank/DDBJ databases">
        <title>Complete genome sequence of Paenibacillus donghaensis KCTC 13049T isolated from East Sea sediment, South Korea.</title>
        <authorList>
            <person name="Jung B.K."/>
            <person name="Hong S.-J."/>
            <person name="Shin J.-H."/>
        </authorList>
    </citation>
    <scope>NUCLEOTIDE SEQUENCE [LARGE SCALE GENOMIC DNA]</scope>
    <source>
        <strain evidence="4 5">KCTC 13049</strain>
    </source>
</reference>
<evidence type="ECO:0000313" key="5">
    <source>
        <dbReference type="Proteomes" id="UP000249890"/>
    </source>
</evidence>
<keyword evidence="5" id="KW-1185">Reference proteome</keyword>
<keyword evidence="1" id="KW-0812">Transmembrane</keyword>
<accession>A0A2Z2KKF3</accession>
<dbReference type="AlphaFoldDB" id="A0A2Z2KKF3"/>
<dbReference type="Pfam" id="PF18705">
    <property type="entry name" value="DUF5643"/>
    <property type="match status" value="1"/>
</dbReference>
<proteinExistence type="predicted"/>
<keyword evidence="1" id="KW-0472">Membrane</keyword>
<evidence type="ECO:0008006" key="6">
    <source>
        <dbReference type="Google" id="ProtNLM"/>
    </source>
</evidence>
<evidence type="ECO:0000313" key="4">
    <source>
        <dbReference type="EMBL" id="ASA24715.1"/>
    </source>
</evidence>
<sequence length="355" mass="37898">MTEPIRSFKQDIDRIEVPLDKLDAIITQTVQQPQQGPAGRVPVKRKRWALRIAMTAAVSCGLLLGSAAVSPAMAGLVSQIPLLGSIFSQSEDIGLKQVSDQGLSTAVGQSQTSGDVSLTIDEVFYDGTRFTIGYSLQSEKPLTSLNGFSRMDVTVNGKALGFAGGDKRTELSPSYVAGIFDLDAFDGLPERFMLGLSFQGEGGKQWDFSLPVSLSGDVTRLAIDHKQEASGIELNISNLKIGPAGIRLFYQTVADETSRAEDLEFRIVDEHGQELPSHSGGSTSERKAGIEYGKGSRLYDPAAADTKELTITPYLTKATDGGGVALDDAGQATPVERMPGTADDITFQSFTVTLP</sequence>
<dbReference type="RefSeq" id="WP_087918684.1">
    <property type="nucleotide sequence ID" value="NZ_CP021780.1"/>
</dbReference>
<name>A0A2Z2KKF3_9BACL</name>
<dbReference type="EMBL" id="CP021780">
    <property type="protein sequence ID" value="ASA24715.1"/>
    <property type="molecule type" value="Genomic_DNA"/>
</dbReference>
<feature type="transmembrane region" description="Helical" evidence="1">
    <location>
        <begin position="48"/>
        <end position="69"/>
    </location>
</feature>
<evidence type="ECO:0000256" key="1">
    <source>
        <dbReference type="SAM" id="Phobius"/>
    </source>
</evidence>
<feature type="domain" description="DUF4179" evidence="2">
    <location>
        <begin position="44"/>
        <end position="138"/>
    </location>
</feature>
<keyword evidence="1" id="KW-1133">Transmembrane helix</keyword>
<dbReference type="Pfam" id="PF13786">
    <property type="entry name" value="DUF4179"/>
    <property type="match status" value="1"/>
</dbReference>
<protein>
    <recommendedName>
        <fullName evidence="6">DUF4179 domain-containing protein</fullName>
    </recommendedName>
</protein>
<dbReference type="OrthoDB" id="2541898at2"/>
<dbReference type="Proteomes" id="UP000249890">
    <property type="component" value="Chromosome"/>
</dbReference>
<evidence type="ECO:0000259" key="3">
    <source>
        <dbReference type="Pfam" id="PF18705"/>
    </source>
</evidence>
<gene>
    <name evidence="4" type="ORF">B9T62_30545</name>
</gene>
<organism evidence="4 5">
    <name type="scientific">Paenibacillus donghaensis</name>
    <dbReference type="NCBI Taxonomy" id="414771"/>
    <lineage>
        <taxon>Bacteria</taxon>
        <taxon>Bacillati</taxon>
        <taxon>Bacillota</taxon>
        <taxon>Bacilli</taxon>
        <taxon>Bacillales</taxon>
        <taxon>Paenibacillaceae</taxon>
        <taxon>Paenibacillus</taxon>
    </lineage>
</organism>